<accession>A0A167KYC5</accession>
<dbReference type="AlphaFoldDB" id="A0A167KYC5"/>
<dbReference type="GeneID" id="28997703"/>
<dbReference type="OrthoDB" id="159395at2759"/>
<sequence>MFPSIQMHNTDCHCTRCNNNNQEVSRVLRCTAQHHNKRARFEAEKRSMEVDTEIILTYQSNSVEAMDGQANSPISDAISMFDNDIFVGNDYNGDESNTTDDNDSDDNGEEDTAKIYVEEFNNENPFAVSGMPKNPVHRFIATFTVLFASCYVVNKGSVILIEFINKLLKIYGQYFQLPESLAGLHKMTGFSSITKGIKRFVSCPNCHCIYEENMSISPHCAFTNVGARSPCGCTSFPSLTLSPVFKTFVLIMSNSNHTRLSINDINDDHMIQIAPDYKMANPKVTKTFADEKKFTVWFENSAKRNSNWNVTNTHFSQATGTASPRDVVSAVYFVCDHQGFLKKTKVQEMAGKPKAKRVRTESIKDGCKAKITKKTLHDGSVQLEGGIDIVSFPMSLRINYYDVQNVINARLNNLLRQNAIDKTSVEQWIEFLEKKRTTWFTLSSMKVMSHTLFRGSLLDRRRFSNSSKHSYLYMIVVRSNVTNKGVPVCFFVTNAEFITTLLQWLNWVKSNCSLRVKCGMIDCSPVEIGALEEVFGQSVQVLLCHWHIKRAREMHIKKDVKITGATHKSKREQDADRVALNLLMHARNLLATSNLWHILPHTGMLSVTFGQWPEEHVIFLEKKEKQSADEKYGETLFIDEKRDDLLLLFAIHTSRTGTRFYTNKSRIILCLVVFSDQCNITWSGGQNASFLVKQFAIHNYTSMAISICDKINLIRLKLYGRESYMDLPNDPSGAQLWEPFHQFVNLNNDLVEGVGGPSVKEALLKYYRRTTGLTGHKFGDSVVVVAACLWIDSTVYSLCMYQRKKNETSRGNHYVMFTCPYRNWLVSTVQFYFQHVDFHGFPHFLAFVEVIKKYDITCHA</sequence>
<dbReference type="InParanoid" id="A0A167KYC5"/>
<dbReference type="VEuPathDB" id="FungiDB:PHYBLDRAFT_172422"/>
<reference evidence="2" key="1">
    <citation type="submission" date="2015-06" db="EMBL/GenBank/DDBJ databases">
        <title>Expansion of signal transduction pathways in fungi by whole-genome duplication.</title>
        <authorList>
            <consortium name="DOE Joint Genome Institute"/>
            <person name="Corrochano L.M."/>
            <person name="Kuo A."/>
            <person name="Marcet-Houben M."/>
            <person name="Polaino S."/>
            <person name="Salamov A."/>
            <person name="Villalobos J.M."/>
            <person name="Alvarez M.I."/>
            <person name="Avalos J."/>
            <person name="Benito E.P."/>
            <person name="Benoit I."/>
            <person name="Burger G."/>
            <person name="Camino L.P."/>
            <person name="Canovas D."/>
            <person name="Cerda-Olmedo E."/>
            <person name="Cheng J.-F."/>
            <person name="Dominguez A."/>
            <person name="Elias M."/>
            <person name="Eslava A.P."/>
            <person name="Glaser F."/>
            <person name="Grimwood J."/>
            <person name="Gutierrez G."/>
            <person name="Heitman J."/>
            <person name="Henrissat B."/>
            <person name="Iturriaga E.A."/>
            <person name="Lang B.F."/>
            <person name="Lavin J.L."/>
            <person name="Lee S."/>
            <person name="Li W."/>
            <person name="Lindquist E."/>
            <person name="Lopez-Garcia S."/>
            <person name="Luque E.M."/>
            <person name="Marcos A.T."/>
            <person name="Martin J."/>
            <person name="McCluskey K."/>
            <person name="Medina H.R."/>
            <person name="Miralles-Duran A."/>
            <person name="Miyazaki A."/>
            <person name="Munoz-Torres E."/>
            <person name="Oguiza J.A."/>
            <person name="Ohm R."/>
            <person name="Olmedo M."/>
            <person name="Orejas M."/>
            <person name="Ortiz-Castellanos L."/>
            <person name="Pisabarro A.G."/>
            <person name="Rodriguez-Romero J."/>
            <person name="Ruiz-Herrera J."/>
            <person name="Ruiz-Vazquez R."/>
            <person name="Sanz C."/>
            <person name="Schackwitz W."/>
            <person name="Schmutz J."/>
            <person name="Shahriari M."/>
            <person name="Shelest E."/>
            <person name="Silva-Franco F."/>
            <person name="Soanes D."/>
            <person name="Syed K."/>
            <person name="Tagua V.G."/>
            <person name="Talbot N.J."/>
            <person name="Thon M."/>
            <person name="De vries R.P."/>
            <person name="Wiebenga A."/>
            <person name="Yadav J.S."/>
            <person name="Braun E.L."/>
            <person name="Baker S."/>
            <person name="Garre V."/>
            <person name="Horwitz B."/>
            <person name="Torres-Martinez S."/>
            <person name="Idnurm A."/>
            <person name="Herrera-Estrella A."/>
            <person name="Gabaldon T."/>
            <person name="Grigoriev I.V."/>
        </authorList>
    </citation>
    <scope>NUCLEOTIDE SEQUENCE [LARGE SCALE GENOMIC DNA]</scope>
    <source>
        <strain evidence="2">NRRL 1555(-)</strain>
    </source>
</reference>
<dbReference type="EMBL" id="KV440992">
    <property type="protein sequence ID" value="OAD69167.1"/>
    <property type="molecule type" value="Genomic_DNA"/>
</dbReference>
<gene>
    <name evidence="1" type="ORF">PHYBLDRAFT_172422</name>
</gene>
<evidence type="ECO:0000313" key="1">
    <source>
        <dbReference type="EMBL" id="OAD69167.1"/>
    </source>
</evidence>
<name>A0A167KYC5_PHYB8</name>
<dbReference type="RefSeq" id="XP_018287207.1">
    <property type="nucleotide sequence ID" value="XM_018436797.1"/>
</dbReference>
<dbReference type="Proteomes" id="UP000077315">
    <property type="component" value="Unassembled WGS sequence"/>
</dbReference>
<protein>
    <recommendedName>
        <fullName evidence="3">MULE transposase domain-containing protein</fullName>
    </recommendedName>
</protein>
<organism evidence="1 2">
    <name type="scientific">Phycomyces blakesleeanus (strain ATCC 8743b / DSM 1359 / FGSC 10004 / NBRC 33097 / NRRL 1555)</name>
    <dbReference type="NCBI Taxonomy" id="763407"/>
    <lineage>
        <taxon>Eukaryota</taxon>
        <taxon>Fungi</taxon>
        <taxon>Fungi incertae sedis</taxon>
        <taxon>Mucoromycota</taxon>
        <taxon>Mucoromycotina</taxon>
        <taxon>Mucoromycetes</taxon>
        <taxon>Mucorales</taxon>
        <taxon>Phycomycetaceae</taxon>
        <taxon>Phycomyces</taxon>
    </lineage>
</organism>
<proteinExistence type="predicted"/>
<evidence type="ECO:0000313" key="2">
    <source>
        <dbReference type="Proteomes" id="UP000077315"/>
    </source>
</evidence>
<keyword evidence="2" id="KW-1185">Reference proteome</keyword>
<evidence type="ECO:0008006" key="3">
    <source>
        <dbReference type="Google" id="ProtNLM"/>
    </source>
</evidence>